<proteinExistence type="predicted"/>
<name>A0A2H0RLW0_9BACT</name>
<dbReference type="Gene3D" id="3.40.50.1010">
    <property type="entry name" value="5'-nuclease"/>
    <property type="match status" value="1"/>
</dbReference>
<dbReference type="PANTHER" id="PTHR35458">
    <property type="entry name" value="SLR0755 PROTEIN"/>
    <property type="match status" value="1"/>
</dbReference>
<evidence type="ECO:0000313" key="3">
    <source>
        <dbReference type="Proteomes" id="UP000230084"/>
    </source>
</evidence>
<dbReference type="Pfam" id="PF01936">
    <property type="entry name" value="NYN"/>
    <property type="match status" value="1"/>
</dbReference>
<evidence type="ECO:0000313" key="2">
    <source>
        <dbReference type="EMBL" id="PIR47529.1"/>
    </source>
</evidence>
<dbReference type="Proteomes" id="UP000230084">
    <property type="component" value="Unassembled WGS sequence"/>
</dbReference>
<feature type="domain" description="NYN" evidence="1">
    <location>
        <begin position="8"/>
        <end position="148"/>
    </location>
</feature>
<comment type="caution">
    <text evidence="2">The sequence shown here is derived from an EMBL/GenBank/DDBJ whole genome shotgun (WGS) entry which is preliminary data.</text>
</comment>
<organism evidence="2 3">
    <name type="scientific">Candidatus Uhrbacteria bacterium CG10_big_fil_rev_8_21_14_0_10_50_16</name>
    <dbReference type="NCBI Taxonomy" id="1975039"/>
    <lineage>
        <taxon>Bacteria</taxon>
        <taxon>Candidatus Uhriibacteriota</taxon>
    </lineage>
</organism>
<dbReference type="InterPro" id="IPR021139">
    <property type="entry name" value="NYN"/>
</dbReference>
<dbReference type="PANTHER" id="PTHR35458:SF8">
    <property type="entry name" value="SLR0650 PROTEIN"/>
    <property type="match status" value="1"/>
</dbReference>
<dbReference type="InterPro" id="IPR047140">
    <property type="entry name" value="LabA"/>
</dbReference>
<reference evidence="2 3" key="1">
    <citation type="submission" date="2017-09" db="EMBL/GenBank/DDBJ databases">
        <title>Depth-based differentiation of microbial function through sediment-hosted aquifers and enrichment of novel symbionts in the deep terrestrial subsurface.</title>
        <authorList>
            <person name="Probst A.J."/>
            <person name="Ladd B."/>
            <person name="Jarett J.K."/>
            <person name="Geller-Mcgrath D.E."/>
            <person name="Sieber C.M."/>
            <person name="Emerson J.B."/>
            <person name="Anantharaman K."/>
            <person name="Thomas B.C."/>
            <person name="Malmstrom R."/>
            <person name="Stieglmeier M."/>
            <person name="Klingl A."/>
            <person name="Woyke T."/>
            <person name="Ryan C.M."/>
            <person name="Banfield J.F."/>
        </authorList>
    </citation>
    <scope>NUCLEOTIDE SEQUENCE [LARGE SCALE GENOMIC DNA]</scope>
    <source>
        <strain evidence="2">CG10_big_fil_rev_8_21_14_0_10_50_16</strain>
    </source>
</reference>
<gene>
    <name evidence="2" type="ORF">COV06_03105</name>
</gene>
<protein>
    <recommendedName>
        <fullName evidence="1">NYN domain-containing protein</fullName>
    </recommendedName>
</protein>
<dbReference type="CDD" id="cd10911">
    <property type="entry name" value="PIN_LabA"/>
    <property type="match status" value="1"/>
</dbReference>
<dbReference type="GO" id="GO:0004540">
    <property type="term" value="F:RNA nuclease activity"/>
    <property type="evidence" value="ECO:0007669"/>
    <property type="project" value="InterPro"/>
</dbReference>
<dbReference type="AlphaFoldDB" id="A0A2H0RLW0"/>
<accession>A0A2H0RLW0</accession>
<evidence type="ECO:0000259" key="1">
    <source>
        <dbReference type="Pfam" id="PF01936"/>
    </source>
</evidence>
<dbReference type="EMBL" id="PCYM01000006">
    <property type="protein sequence ID" value="PIR47529.1"/>
    <property type="molecule type" value="Genomic_DNA"/>
</dbReference>
<sequence>MIHHKHQRVGVFIDVQNLYYSARNLYNRKVNFGNIVKKAVGARQLIRATAYVVSTKTGENQPFFDALNNLGIETKEKELMEYDGGQKKADWDVGITVDAISSAPDLDVIILVSGDGDYMPLIDYLHSRGKFVEVAAFRETTSSRLIEKVGSSNYINLSENKRSFLIPTGSHGAGTMVSDTTSAQPLAQEKVEAKPVVRSLSKPQIKHMQAPAPKQIRYPARAHVTAKPVDYDGLSPNERALNN</sequence>